<dbReference type="EMBL" id="GGEC01060271">
    <property type="protein sequence ID" value="MBX40755.1"/>
    <property type="molecule type" value="Transcribed_RNA"/>
</dbReference>
<evidence type="ECO:0000313" key="1">
    <source>
        <dbReference type="EMBL" id="MBX40755.1"/>
    </source>
</evidence>
<accession>A0A2P2NE66</accession>
<organism evidence="1">
    <name type="scientific">Rhizophora mucronata</name>
    <name type="common">Asiatic mangrove</name>
    <dbReference type="NCBI Taxonomy" id="61149"/>
    <lineage>
        <taxon>Eukaryota</taxon>
        <taxon>Viridiplantae</taxon>
        <taxon>Streptophyta</taxon>
        <taxon>Embryophyta</taxon>
        <taxon>Tracheophyta</taxon>
        <taxon>Spermatophyta</taxon>
        <taxon>Magnoliopsida</taxon>
        <taxon>eudicotyledons</taxon>
        <taxon>Gunneridae</taxon>
        <taxon>Pentapetalae</taxon>
        <taxon>rosids</taxon>
        <taxon>fabids</taxon>
        <taxon>Malpighiales</taxon>
        <taxon>Rhizophoraceae</taxon>
        <taxon>Rhizophora</taxon>
    </lineage>
</organism>
<name>A0A2P2NE66_RHIMU</name>
<dbReference type="AlphaFoldDB" id="A0A2P2NE66"/>
<proteinExistence type="predicted"/>
<protein>
    <submittedName>
        <fullName evidence="1">Uncharacterized protein</fullName>
    </submittedName>
</protein>
<sequence>MHAYMIKSCLHRSKIQRISHPEEAKIQMLFPKYKNELYYGFFRDQRNPFIS</sequence>
<reference evidence="1" key="1">
    <citation type="submission" date="2018-02" db="EMBL/GenBank/DDBJ databases">
        <title>Rhizophora mucronata_Transcriptome.</title>
        <authorList>
            <person name="Meera S.P."/>
            <person name="Sreeshan A."/>
            <person name="Augustine A."/>
        </authorList>
    </citation>
    <scope>NUCLEOTIDE SEQUENCE</scope>
    <source>
        <tissue evidence="1">Leaf</tissue>
    </source>
</reference>